<evidence type="ECO:0000259" key="9">
    <source>
        <dbReference type="Pfam" id="PF02729"/>
    </source>
</evidence>
<feature type="binding site" evidence="7">
    <location>
        <position position="268"/>
    </location>
    <ligand>
        <name>carbamoyl phosphate</name>
        <dbReference type="ChEBI" id="CHEBI:58228"/>
    </ligand>
</feature>
<keyword evidence="3 7" id="KW-0808">Transferase</keyword>
<name>A0ABS1T5S5_9CLOT</name>
<dbReference type="HAMAP" id="MF_00001">
    <property type="entry name" value="Asp_carb_tr"/>
    <property type="match status" value="1"/>
</dbReference>
<dbReference type="PROSITE" id="PS00097">
    <property type="entry name" value="CARBAMOYLTRANSFERASE"/>
    <property type="match status" value="1"/>
</dbReference>
<comment type="subunit">
    <text evidence="7">Heterododecamer (2C3:3R2) of six catalytic PyrB chains organized as two trimers (C3), and six regulatory PyrI chains organized as three dimers (R2).</text>
</comment>
<feature type="binding site" evidence="7">
    <location>
        <position position="228"/>
    </location>
    <ligand>
        <name>L-aspartate</name>
        <dbReference type="ChEBI" id="CHEBI:29991"/>
    </ligand>
</feature>
<dbReference type="InterPro" id="IPR006131">
    <property type="entry name" value="Asp_carbamoyltransf_Asp/Orn-bd"/>
</dbReference>
<sequence>MLKGKHLIDPMDFSVEEFDKIFELADQIISDPGAFSHVCEGKLLATLFYEPSTRTRFSFEAAMLRLGGKVLGFSEPNSSSAAKGESVADTIRTVACYSDIAVIRHPMEGAPKVASMYSSIPVINAGDGGHQHPTQTLTDLLTIKNLKKSFENHTIGLCGDLKFGRTTHSLVKALSRYKGNKFILISPEELRIPDYIKKEILEKHNIEFEEAERLEDVIDKLDILYMTRVQRERFANVEDYLRLKDSYILDSDKLRNANKDMIILHPLPRVNEIAYEVDEDVRAHYFDQAKYGMFVRMALIVNLLGLNLSEAAFDKDEDTVKRTGTKIKAIKNEFRKCTNSKCITSIEENIPQSFYTSNGEKNTCRCSYCDHEYKIQSGGDFDGTIDKECENNRLISGF</sequence>
<evidence type="ECO:0000256" key="6">
    <source>
        <dbReference type="ARBA" id="ARBA00048859"/>
    </source>
</evidence>
<proteinExistence type="inferred from homology"/>
<reference evidence="11 12" key="1">
    <citation type="submission" date="2021-01" db="EMBL/GenBank/DDBJ databases">
        <title>Genome public.</title>
        <authorList>
            <person name="Liu C."/>
            <person name="Sun Q."/>
        </authorList>
    </citation>
    <scope>NUCLEOTIDE SEQUENCE [LARGE SCALE GENOMIC DNA]</scope>
    <source>
        <strain evidence="11 12">YIM B02515</strain>
    </source>
</reference>
<evidence type="ECO:0000256" key="7">
    <source>
        <dbReference type="HAMAP-Rule" id="MF_00001"/>
    </source>
</evidence>
<evidence type="ECO:0000259" key="8">
    <source>
        <dbReference type="Pfam" id="PF00185"/>
    </source>
</evidence>
<accession>A0ABS1T5S5</accession>
<dbReference type="PANTHER" id="PTHR45753:SF6">
    <property type="entry name" value="ASPARTATE CARBAMOYLTRANSFERASE"/>
    <property type="match status" value="1"/>
</dbReference>
<dbReference type="SUPFAM" id="SSF57825">
    <property type="entry name" value="Aspartate carbamoyltransferase, Regulatory-chain, C-terminal domain"/>
    <property type="match status" value="1"/>
</dbReference>
<comment type="caution">
    <text evidence="11">The sequence shown here is derived from an EMBL/GenBank/DDBJ whole genome shotgun (WGS) entry which is preliminary data.</text>
</comment>
<feature type="binding site" evidence="7">
    <location>
        <position position="83"/>
    </location>
    <ligand>
        <name>L-aspartate</name>
        <dbReference type="ChEBI" id="CHEBI:29991"/>
    </ligand>
</feature>
<feature type="binding site" evidence="7">
    <location>
        <position position="55"/>
    </location>
    <ligand>
        <name>carbamoyl phosphate</name>
        <dbReference type="ChEBI" id="CHEBI:58228"/>
    </ligand>
</feature>
<evidence type="ECO:0000256" key="4">
    <source>
        <dbReference type="ARBA" id="ARBA00022975"/>
    </source>
</evidence>
<keyword evidence="12" id="KW-1185">Reference proteome</keyword>
<comment type="pathway">
    <text evidence="1 7">Pyrimidine metabolism; UMP biosynthesis via de novo pathway; (S)-dihydroorotate from bicarbonate: step 2/3.</text>
</comment>
<dbReference type="GO" id="GO:0004070">
    <property type="term" value="F:aspartate carbamoyltransferase activity"/>
    <property type="evidence" value="ECO:0007669"/>
    <property type="project" value="UniProtKB-EC"/>
</dbReference>
<feature type="binding site" evidence="7">
    <location>
        <position position="132"/>
    </location>
    <ligand>
        <name>carbamoyl phosphate</name>
        <dbReference type="ChEBI" id="CHEBI:58228"/>
    </ligand>
</feature>
<gene>
    <name evidence="7 11" type="primary">pyrB</name>
    <name evidence="11" type="ORF">JK636_02855</name>
</gene>
<comment type="function">
    <text evidence="5 7">Catalyzes the condensation of carbamoyl phosphate and aspartate to form carbamoyl aspartate and inorganic phosphate, the committed step in the de novo pyrimidine nucleotide biosynthesis pathway.</text>
</comment>
<evidence type="ECO:0000256" key="1">
    <source>
        <dbReference type="ARBA" id="ARBA00004852"/>
    </source>
</evidence>
<dbReference type="PRINTS" id="PR00101">
    <property type="entry name" value="ATCASE"/>
</dbReference>
<dbReference type="PRINTS" id="PR00100">
    <property type="entry name" value="AOTCASE"/>
</dbReference>
<dbReference type="SUPFAM" id="SSF53671">
    <property type="entry name" value="Aspartate/ornithine carbamoyltransferase"/>
    <property type="match status" value="1"/>
</dbReference>
<feature type="binding site" evidence="7">
    <location>
        <position position="135"/>
    </location>
    <ligand>
        <name>carbamoyl phosphate</name>
        <dbReference type="ChEBI" id="CHEBI:58228"/>
    </ligand>
</feature>
<dbReference type="NCBIfam" id="TIGR00670">
    <property type="entry name" value="asp_carb_tr"/>
    <property type="match status" value="1"/>
</dbReference>
<evidence type="ECO:0000256" key="5">
    <source>
        <dbReference type="ARBA" id="ARBA00043884"/>
    </source>
</evidence>
<dbReference type="Pfam" id="PF02748">
    <property type="entry name" value="PyrI_C"/>
    <property type="match status" value="1"/>
</dbReference>
<dbReference type="Pfam" id="PF02729">
    <property type="entry name" value="OTCace_N"/>
    <property type="match status" value="1"/>
</dbReference>
<dbReference type="EMBL" id="JAESWC010000001">
    <property type="protein sequence ID" value="MBL4934693.1"/>
    <property type="molecule type" value="Genomic_DNA"/>
</dbReference>
<dbReference type="InterPro" id="IPR036901">
    <property type="entry name" value="Asp/Orn_carbamoylTrfase_sf"/>
</dbReference>
<protein>
    <recommendedName>
        <fullName evidence="7">Aspartate carbamoyltransferase</fullName>
        <ecNumber evidence="7">2.1.3.2</ecNumber>
    </recommendedName>
    <alternativeName>
        <fullName evidence="7">Aspartate transcarbamylase</fullName>
        <shortName evidence="7">ATCase</shortName>
    </alternativeName>
</protein>
<dbReference type="Gene3D" id="2.30.30.20">
    <property type="entry name" value="Aspartate carbamoyltransferase regulatory subunit, C-terminal domain"/>
    <property type="match status" value="1"/>
</dbReference>
<comment type="similarity">
    <text evidence="2 7">Belongs to the aspartate/ornithine carbamoyltransferase superfamily. ATCase family.</text>
</comment>
<evidence type="ECO:0000256" key="2">
    <source>
        <dbReference type="ARBA" id="ARBA00008896"/>
    </source>
</evidence>
<keyword evidence="4 7" id="KW-0665">Pyrimidine biosynthesis</keyword>
<organism evidence="11 12">
    <name type="scientific">Clostridium rhizosphaerae</name>
    <dbReference type="NCBI Taxonomy" id="2803861"/>
    <lineage>
        <taxon>Bacteria</taxon>
        <taxon>Bacillati</taxon>
        <taxon>Bacillota</taxon>
        <taxon>Clostridia</taxon>
        <taxon>Eubacteriales</taxon>
        <taxon>Clostridiaceae</taxon>
        <taxon>Clostridium</taxon>
    </lineage>
</organism>
<feature type="domain" description="Aspartate carbamoyltransferase regulatory subunit C-terminal" evidence="10">
    <location>
        <begin position="335"/>
        <end position="374"/>
    </location>
</feature>
<feature type="binding site" evidence="7">
    <location>
        <position position="54"/>
    </location>
    <ligand>
        <name>carbamoyl phosphate</name>
        <dbReference type="ChEBI" id="CHEBI:58228"/>
    </ligand>
</feature>
<dbReference type="NCBIfam" id="NF002032">
    <property type="entry name" value="PRK00856.1"/>
    <property type="match status" value="1"/>
</dbReference>
<dbReference type="InterPro" id="IPR036792">
    <property type="entry name" value="Asp_carbatrfase_reg_C_sf"/>
</dbReference>
<evidence type="ECO:0000313" key="12">
    <source>
        <dbReference type="Proteomes" id="UP000632377"/>
    </source>
</evidence>
<evidence type="ECO:0000313" key="11">
    <source>
        <dbReference type="EMBL" id="MBL4934693.1"/>
    </source>
</evidence>
<feature type="domain" description="Aspartate/ornithine carbamoyltransferase Asp/Orn-binding" evidence="8">
    <location>
        <begin position="152"/>
        <end position="301"/>
    </location>
</feature>
<comment type="catalytic activity">
    <reaction evidence="6 7">
        <text>carbamoyl phosphate + L-aspartate = N-carbamoyl-L-aspartate + phosphate + H(+)</text>
        <dbReference type="Rhea" id="RHEA:20013"/>
        <dbReference type="ChEBI" id="CHEBI:15378"/>
        <dbReference type="ChEBI" id="CHEBI:29991"/>
        <dbReference type="ChEBI" id="CHEBI:32814"/>
        <dbReference type="ChEBI" id="CHEBI:43474"/>
        <dbReference type="ChEBI" id="CHEBI:58228"/>
        <dbReference type="EC" id="2.1.3.2"/>
    </reaction>
</comment>
<dbReference type="InterPro" id="IPR020542">
    <property type="entry name" value="Asp_carbamoyltrfase_reg_C"/>
</dbReference>
<dbReference type="Gene3D" id="3.40.50.1370">
    <property type="entry name" value="Aspartate/ornithine carbamoyltransferase"/>
    <property type="match status" value="2"/>
</dbReference>
<feature type="binding site" evidence="7">
    <location>
        <position position="104"/>
    </location>
    <ligand>
        <name>carbamoyl phosphate</name>
        <dbReference type="ChEBI" id="CHEBI:58228"/>
    </ligand>
</feature>
<dbReference type="Proteomes" id="UP000632377">
    <property type="component" value="Unassembled WGS sequence"/>
</dbReference>
<dbReference type="PANTHER" id="PTHR45753">
    <property type="entry name" value="ORNITHINE CARBAMOYLTRANSFERASE, MITOCHONDRIAL"/>
    <property type="match status" value="1"/>
</dbReference>
<dbReference type="InterPro" id="IPR006132">
    <property type="entry name" value="Asp/Orn_carbamoyltranf_P-bd"/>
</dbReference>
<dbReference type="InterPro" id="IPR002082">
    <property type="entry name" value="Asp_carbamoyltransf"/>
</dbReference>
<dbReference type="Pfam" id="PF00185">
    <property type="entry name" value="OTCace"/>
    <property type="match status" value="1"/>
</dbReference>
<evidence type="ECO:0000256" key="3">
    <source>
        <dbReference type="ARBA" id="ARBA00022679"/>
    </source>
</evidence>
<evidence type="ECO:0000259" key="10">
    <source>
        <dbReference type="Pfam" id="PF02748"/>
    </source>
</evidence>
<dbReference type="EC" id="2.1.3.2" evidence="7"/>
<feature type="binding site" evidence="7">
    <location>
        <position position="165"/>
    </location>
    <ligand>
        <name>L-aspartate</name>
        <dbReference type="ChEBI" id="CHEBI:29991"/>
    </ligand>
</feature>
<feature type="domain" description="Aspartate/ornithine carbamoyltransferase carbamoyl-P binding" evidence="9">
    <location>
        <begin position="5"/>
        <end position="144"/>
    </location>
</feature>
<dbReference type="InterPro" id="IPR006130">
    <property type="entry name" value="Asp/Orn_carbamoylTrfase"/>
</dbReference>
<feature type="binding site" evidence="7">
    <location>
        <position position="267"/>
    </location>
    <ligand>
        <name>carbamoyl phosphate</name>
        <dbReference type="ChEBI" id="CHEBI:58228"/>
    </ligand>
</feature>